<dbReference type="InterPro" id="IPR050882">
    <property type="entry name" value="Prepilin_peptidase/N-MTase"/>
</dbReference>
<keyword evidence="9" id="KW-0378">Hydrolase</keyword>
<evidence type="ECO:0000256" key="7">
    <source>
        <dbReference type="ARBA" id="ARBA00023136"/>
    </source>
</evidence>
<keyword evidence="5 9" id="KW-0812">Transmembrane</keyword>
<evidence type="ECO:0000256" key="5">
    <source>
        <dbReference type="ARBA" id="ARBA00022692"/>
    </source>
</evidence>
<evidence type="ECO:0000259" key="12">
    <source>
        <dbReference type="Pfam" id="PF06750"/>
    </source>
</evidence>
<comment type="catalytic activity">
    <reaction evidence="9">
        <text>Typically cleaves a -Gly-|-Phe- bond to release an N-terminal, basic peptide of 5-8 residues from type IV prepilin, and then N-methylates the new N-terminal amino group, the methyl donor being S-adenosyl-L-methionine.</text>
        <dbReference type="EC" id="3.4.23.43"/>
    </reaction>
</comment>
<protein>
    <recommendedName>
        <fullName evidence="9">Prepilin leader peptidase/N-methyltransferase</fullName>
        <ecNumber evidence="9">2.1.1.-</ecNumber>
        <ecNumber evidence="9">3.4.23.43</ecNumber>
    </recommendedName>
</protein>
<feature type="transmembrane region" description="Helical" evidence="10">
    <location>
        <begin position="12"/>
        <end position="30"/>
    </location>
</feature>
<dbReference type="GO" id="GO:0005886">
    <property type="term" value="C:plasma membrane"/>
    <property type="evidence" value="ECO:0007669"/>
    <property type="project" value="UniProtKB-SubCell"/>
</dbReference>
<keyword evidence="9" id="KW-0489">Methyltransferase</keyword>
<dbReference type="EMBL" id="LC145118">
    <property type="protein sequence ID" value="BAU79775.1"/>
    <property type="molecule type" value="Genomic_DNA"/>
</dbReference>
<keyword evidence="6 10" id="KW-1133">Transmembrane helix</keyword>
<dbReference type="AlphaFoldDB" id="A0A146JB21"/>
<dbReference type="GO" id="GO:0008168">
    <property type="term" value="F:methyltransferase activity"/>
    <property type="evidence" value="ECO:0007669"/>
    <property type="project" value="UniProtKB-KW"/>
</dbReference>
<keyword evidence="9" id="KW-0511">Multifunctional enzyme</keyword>
<evidence type="ECO:0000256" key="1">
    <source>
        <dbReference type="ARBA" id="ARBA00004429"/>
    </source>
</evidence>
<dbReference type="PANTHER" id="PTHR30487:SF0">
    <property type="entry name" value="PREPILIN LEADER PEPTIDASE_N-METHYLTRANSFERASE-RELATED"/>
    <property type="match status" value="1"/>
</dbReference>
<keyword evidence="9" id="KW-0645">Protease</keyword>
<feature type="domain" description="Prepilin type IV endopeptidase peptidase" evidence="11">
    <location>
        <begin position="110"/>
        <end position="222"/>
    </location>
</feature>
<dbReference type="PRINTS" id="PR00864">
    <property type="entry name" value="PREPILNPTASE"/>
</dbReference>
<keyword evidence="3" id="KW-1003">Cell membrane</keyword>
<proteinExistence type="inferred from homology"/>
<dbReference type="InterPro" id="IPR014032">
    <property type="entry name" value="Peptidase_A24A_bac"/>
</dbReference>
<feature type="transmembrane region" description="Helical" evidence="10">
    <location>
        <begin position="200"/>
        <end position="225"/>
    </location>
</feature>
<dbReference type="InterPro" id="IPR000045">
    <property type="entry name" value="Prepilin_IV_endopep_pep"/>
</dbReference>
<comment type="similarity">
    <text evidence="2 8">Belongs to the peptidase A24 family.</text>
</comment>
<evidence type="ECO:0000256" key="4">
    <source>
        <dbReference type="ARBA" id="ARBA00022519"/>
    </source>
</evidence>
<evidence type="ECO:0000256" key="8">
    <source>
        <dbReference type="RuleBase" id="RU003793"/>
    </source>
</evidence>
<feature type="transmembrane region" description="Helical" evidence="10">
    <location>
        <begin position="105"/>
        <end position="125"/>
    </location>
</feature>
<organism evidence="13">
    <name type="scientific">uncultured Aquificaceae bacterium</name>
    <dbReference type="NCBI Taxonomy" id="374108"/>
    <lineage>
        <taxon>Bacteria</taxon>
        <taxon>Pseudomonadati</taxon>
        <taxon>Aquificota</taxon>
        <taxon>Aquificia</taxon>
        <taxon>Aquificales</taxon>
        <taxon>Aquificaceae</taxon>
        <taxon>environmental samples</taxon>
    </lineage>
</organism>
<feature type="transmembrane region" description="Helical" evidence="10">
    <location>
        <begin position="237"/>
        <end position="255"/>
    </location>
</feature>
<evidence type="ECO:0000256" key="9">
    <source>
        <dbReference type="RuleBase" id="RU003794"/>
    </source>
</evidence>
<dbReference type="GO" id="GO:0004190">
    <property type="term" value="F:aspartic-type endopeptidase activity"/>
    <property type="evidence" value="ECO:0007669"/>
    <property type="project" value="UniProtKB-EC"/>
</dbReference>
<dbReference type="Gene3D" id="1.20.120.1220">
    <property type="match status" value="1"/>
</dbReference>
<accession>A0A146JB21</accession>
<feature type="transmembrane region" description="Helical" evidence="10">
    <location>
        <begin position="79"/>
        <end position="99"/>
    </location>
</feature>
<dbReference type="GO" id="GO:0006465">
    <property type="term" value="P:signal peptide processing"/>
    <property type="evidence" value="ECO:0007669"/>
    <property type="project" value="TreeGrafter"/>
</dbReference>
<evidence type="ECO:0000256" key="2">
    <source>
        <dbReference type="ARBA" id="ARBA00005801"/>
    </source>
</evidence>
<keyword evidence="7 10" id="KW-0472">Membrane</keyword>
<reference evidence="13" key="1">
    <citation type="journal article" date="2016" name="Microbes Environ.">
        <title>In Situ Gene Expression Responsible for Sulfide Oxidation and CO2 Fixation of an Uncultured Large Sausage-Shaped Aquificae Bacterium in a Sulfidic Hot Spring.</title>
        <authorList>
            <person name="Tamazawa S."/>
            <person name="Yamamoto K."/>
            <person name="Takasaki K."/>
            <person name="Mitani Y."/>
            <person name="Hanada S."/>
            <person name="Kamagata Y."/>
            <person name="Tamaki H."/>
        </authorList>
    </citation>
    <scope>NUCLEOTIDE SEQUENCE</scope>
</reference>
<comment type="subcellular location">
    <subcellularLocation>
        <location evidence="1">Cell inner membrane</location>
        <topology evidence="1">Multi-pass membrane protein</topology>
    </subcellularLocation>
    <subcellularLocation>
        <location evidence="9">Cell membrane</location>
        <topology evidence="9">Multi-pass membrane protein</topology>
    </subcellularLocation>
</comment>
<sequence length="267" mass="30498">MEVNIYEILKLFAIFFLGLSIGSFLNVVIYRMPREMSIVYPPSTCPVCKNQIKWYDNIPIVSYIILKGRCRFCKTPISIRYPIVEFITGICALISYLKFGFTTEFVFTFYFLASMVALSFIDWDFKIIPDEINYLGLLSGLIFAGVKSYQLKEFTPLIDCVIGAIVGSGFLFLIFYFYLKVRKIEGLGLGDVKLLAFVGSYVGWFGALFTIFFGSVLGLVASLYFMKKEKNDDFMKLEIPFGPFLALAGVIYMFFGEKIYSFYFGGF</sequence>
<dbReference type="InterPro" id="IPR010627">
    <property type="entry name" value="Prepilin_pept_A24_N"/>
</dbReference>
<evidence type="ECO:0000256" key="3">
    <source>
        <dbReference type="ARBA" id="ARBA00022475"/>
    </source>
</evidence>
<dbReference type="EC" id="2.1.1.-" evidence="9"/>
<dbReference type="PANTHER" id="PTHR30487">
    <property type="entry name" value="TYPE 4 PREPILIN-LIKE PROTEINS LEADER PEPTIDE-PROCESSING ENZYME"/>
    <property type="match status" value="1"/>
</dbReference>
<evidence type="ECO:0000313" key="13">
    <source>
        <dbReference type="EMBL" id="BAU79775.1"/>
    </source>
</evidence>
<evidence type="ECO:0000256" key="10">
    <source>
        <dbReference type="SAM" id="Phobius"/>
    </source>
</evidence>
<dbReference type="EC" id="3.4.23.43" evidence="9"/>
<evidence type="ECO:0000259" key="11">
    <source>
        <dbReference type="Pfam" id="PF01478"/>
    </source>
</evidence>
<name>A0A146JB21_9AQUI</name>
<dbReference type="Pfam" id="PF01478">
    <property type="entry name" value="Peptidase_A24"/>
    <property type="match status" value="1"/>
</dbReference>
<dbReference type="GO" id="GO:0032259">
    <property type="term" value="P:methylation"/>
    <property type="evidence" value="ECO:0007669"/>
    <property type="project" value="UniProtKB-KW"/>
</dbReference>
<evidence type="ECO:0000256" key="6">
    <source>
        <dbReference type="ARBA" id="ARBA00022989"/>
    </source>
</evidence>
<feature type="domain" description="Prepilin peptidase A24 N-terminal" evidence="12">
    <location>
        <begin position="17"/>
        <end position="99"/>
    </location>
</feature>
<comment type="function">
    <text evidence="9">Plays an essential role in type IV pili and type II pseudopili formation by proteolytically removing the leader sequence from substrate proteins and subsequently monomethylating the alpha-amino group of the newly exposed N-terminal phenylalanine.</text>
</comment>
<keyword evidence="4" id="KW-0997">Cell inner membrane</keyword>
<dbReference type="Pfam" id="PF06750">
    <property type="entry name" value="A24_N_bact"/>
    <property type="match status" value="1"/>
</dbReference>
<feature type="transmembrane region" description="Helical" evidence="10">
    <location>
        <begin position="156"/>
        <end position="179"/>
    </location>
</feature>
<keyword evidence="9" id="KW-0808">Transferase</keyword>